<sequence length="634" mass="69294">MSLISPHVTSLHTIGLEDPSPREFLDHPDLRTITAFFLGWAFITGLRYLILIVIRHSFTKRLVDVILQRPTLVTIAERRDKASEPEGHHVQNWLRDTFQFSAKNPTGIPKGARQLSVVLTVAFTVGIFMSFLSLVDFRTSDRDVLCIVVIAWAGISVACAKLAGLLQITFDLQQLGTGVVERVASWVVLVLSFGATLAHVTISIGTTRSVPQIQDLALCYRKHFLATSLTVSLLNISLELYFTGRMFSLLVPQFLQFHHQVEVVMDVRMARAASLLILDLLTIVPSAMSTNVAAEFIPFSLGTLIVLAAFNHQPSEPIDSRTFQFASSHQPSVIAFPRNKEPDELSVISENEDQAKPDKYRMTETERQPSSRRTSFASEPESKRHARKSRVVSRASRMSYDSEAEARSVRGAVVSFAFRSHEMEPMPAMPYGIYQPKLVGSAKVVPGSSKAEAPPASAPGSESRGHSGFVSTPSPLSRHLEVPASEQRPLPLPKPSLGPTQLLANKDPLRSLGPSSGTCSTLITYGSDGVGGLRKPEPARRGSSSTVKTRLSPRLSCGYTGPDLRHYSMGGHSSTFEAHDYNLDALTRPTGLFRSSTFGSPESPVVDSGASTPKSPLGSERSHTRPTATPTRYI</sequence>
<feature type="transmembrane region" description="Helical" evidence="2">
    <location>
        <begin position="115"/>
        <end position="137"/>
    </location>
</feature>
<dbReference type="Proteomes" id="UP000383932">
    <property type="component" value="Unassembled WGS sequence"/>
</dbReference>
<feature type="transmembrane region" description="Helical" evidence="2">
    <location>
        <begin position="144"/>
        <end position="163"/>
    </location>
</feature>
<feature type="compositionally biased region" description="Polar residues" evidence="1">
    <location>
        <begin position="625"/>
        <end position="634"/>
    </location>
</feature>
<feature type="transmembrane region" description="Helical" evidence="2">
    <location>
        <begin position="32"/>
        <end position="54"/>
    </location>
</feature>
<evidence type="ECO:0000256" key="1">
    <source>
        <dbReference type="SAM" id="MobiDB-lite"/>
    </source>
</evidence>
<feature type="region of interest" description="Disordered" evidence="1">
    <location>
        <begin position="594"/>
        <end position="634"/>
    </location>
</feature>
<protein>
    <recommendedName>
        <fullName evidence="5">Transmembrane protein</fullName>
    </recommendedName>
</protein>
<comment type="caution">
    <text evidence="3">The sequence shown here is derived from an EMBL/GenBank/DDBJ whole genome shotgun (WGS) entry which is preliminary data.</text>
</comment>
<evidence type="ECO:0000313" key="4">
    <source>
        <dbReference type="Proteomes" id="UP000383932"/>
    </source>
</evidence>
<proteinExistence type="predicted"/>
<feature type="compositionally biased region" description="Basic and acidic residues" evidence="1">
    <location>
        <begin position="353"/>
        <end position="369"/>
    </location>
</feature>
<feature type="transmembrane region" description="Helical" evidence="2">
    <location>
        <begin position="183"/>
        <end position="204"/>
    </location>
</feature>
<feature type="compositionally biased region" description="Polar residues" evidence="1">
    <location>
        <begin position="513"/>
        <end position="524"/>
    </location>
</feature>
<accession>A0A5N5QVI3</accession>
<name>A0A5N5QVI3_9AGAM</name>
<evidence type="ECO:0008006" key="5">
    <source>
        <dbReference type="Google" id="ProtNLM"/>
    </source>
</evidence>
<dbReference type="EMBL" id="SSOP01000008">
    <property type="protein sequence ID" value="KAB5595553.1"/>
    <property type="molecule type" value="Genomic_DNA"/>
</dbReference>
<keyword evidence="2" id="KW-0472">Membrane</keyword>
<feature type="region of interest" description="Disordered" evidence="1">
    <location>
        <begin position="344"/>
        <end position="404"/>
    </location>
</feature>
<evidence type="ECO:0000256" key="2">
    <source>
        <dbReference type="SAM" id="Phobius"/>
    </source>
</evidence>
<organism evidence="3 4">
    <name type="scientific">Ceratobasidium theobromae</name>
    <dbReference type="NCBI Taxonomy" id="1582974"/>
    <lineage>
        <taxon>Eukaryota</taxon>
        <taxon>Fungi</taxon>
        <taxon>Dikarya</taxon>
        <taxon>Basidiomycota</taxon>
        <taxon>Agaricomycotina</taxon>
        <taxon>Agaricomycetes</taxon>
        <taxon>Cantharellales</taxon>
        <taxon>Ceratobasidiaceae</taxon>
        <taxon>Ceratobasidium</taxon>
    </lineage>
</organism>
<evidence type="ECO:0000313" key="3">
    <source>
        <dbReference type="EMBL" id="KAB5595553.1"/>
    </source>
</evidence>
<dbReference type="OrthoDB" id="3351491at2759"/>
<feature type="region of interest" description="Disordered" evidence="1">
    <location>
        <begin position="445"/>
        <end position="554"/>
    </location>
</feature>
<keyword evidence="2" id="KW-1133">Transmembrane helix</keyword>
<gene>
    <name evidence="3" type="ORF">CTheo_1014</name>
</gene>
<reference evidence="3 4" key="1">
    <citation type="journal article" date="2019" name="Fungal Biol. Biotechnol.">
        <title>Draft genome sequence of fastidious pathogen Ceratobasidium theobromae, which causes vascular-streak dieback in Theobroma cacao.</title>
        <authorList>
            <person name="Ali S.S."/>
            <person name="Asman A."/>
            <person name="Shao J."/>
            <person name="Firmansyah A.P."/>
            <person name="Susilo A.W."/>
            <person name="Rosmana A."/>
            <person name="McMahon P."/>
            <person name="Junaid M."/>
            <person name="Guest D."/>
            <person name="Kheng T.Y."/>
            <person name="Meinhardt L.W."/>
            <person name="Bailey B.A."/>
        </authorList>
    </citation>
    <scope>NUCLEOTIDE SEQUENCE [LARGE SCALE GENOMIC DNA]</scope>
    <source>
        <strain evidence="3 4">CT2</strain>
    </source>
</reference>
<keyword evidence="2" id="KW-0812">Transmembrane</keyword>
<keyword evidence="4" id="KW-1185">Reference proteome</keyword>
<dbReference type="AlphaFoldDB" id="A0A5N5QVI3"/>
<feature type="compositionally biased region" description="Low complexity" evidence="1">
    <location>
        <begin position="446"/>
        <end position="462"/>
    </location>
</feature>